<feature type="compositionally biased region" description="Acidic residues" evidence="1">
    <location>
        <begin position="929"/>
        <end position="938"/>
    </location>
</feature>
<feature type="region of interest" description="Disordered" evidence="1">
    <location>
        <begin position="1245"/>
        <end position="1282"/>
    </location>
</feature>
<feature type="compositionally biased region" description="Polar residues" evidence="1">
    <location>
        <begin position="878"/>
        <end position="894"/>
    </location>
</feature>
<dbReference type="GeneID" id="25991533"/>
<feature type="compositionally biased region" description="Polar residues" evidence="1">
    <location>
        <begin position="776"/>
        <end position="795"/>
    </location>
</feature>
<feature type="region of interest" description="Disordered" evidence="1">
    <location>
        <begin position="318"/>
        <end position="351"/>
    </location>
</feature>
<feature type="compositionally biased region" description="Low complexity" evidence="1">
    <location>
        <begin position="798"/>
        <end position="821"/>
    </location>
</feature>
<proteinExistence type="predicted"/>
<sequence>MATSASNTQRDITGKLVIQSFAADISPAGTPRLRCTRRARVVRRGEFMLSTDKCIKSVVFGDTENLWEVLWYPNSGVQGGEFASLYLSCVQEREQGINGKWTRKGLWLFRFDVKVMDERTNKMQTLCYKEASDHTFAVKTANWGWQQFVKRDHLFLHPSVVANDTFTIVCTISGQSLPPLGYRLGMAPPRQSGCTSSEAAIDTGASGGPKRIVPRDLVSAVGDMFDDPCELSCVDIELTAVYSDIEFDDLDDLLDTLSDSDVEDEAMNNVNSLFSSTTTRDEPLADMSQRIQPDIHFAEGAPPVNPAEIESEHGLGSADSVLSDEDMETRSQSMAEGDDDMAEESHEAAPRMPVRRISRKRMRERDEAAVIGPKKTRVVVKDAAWSTWWAILYWWLLERGMREGEGATGPRPVSAKSVYRLADKLDLPALKMRAFQHICSQLTSLNIPAEVFSRFSSTFDDVRKHWGEIKKSDTMQNIWKQIRGGKHVGFEEASYAEGRFTGNAARFPHKLTLHGSLDITDDSMTVATSSCLVSARRLSGLKLRNEIRKVRLLEPEDAKGKARRGARSRRDRRLVQAPLELWWWFLRSYAGRPPASPAVPDYSSCLILSVHGCSDHGALDTSRSTTVSAEPTMAPRPSSPSPLVKGPRKSAPASTSAGSNGTEENKLKKALKYPKRKAVDVKRSLSQTHLPTSSTTSLRSNPTSSARPSSHRPSASASSFVIPSARGSVASEPPTRIPSKLRKKSGDLRREKSIELKEKRSSGFARVLGRNKSVDVLSSTAKPEQKRQISQTIVDFNSAHPSSQPSSSRPSPPLGASSRSSVFSNHGSHTGGLGEPWVERSSMDEPGVLGSPVSFSPSLPSLASPPRKLIPREARGSMSPNKRQSFTDTASVLSSPGMGRPGRQVSVKIVDAPGHEPVSMAEFFANDSDFSDSEDEAEPTAQREPRRQPSQASVSSKGSKGRMRRISSGFSKLNKSLHDLGTGGGSGGSGDREKDASLASRFNKSLHNLADNYIVKPEKSDRTRESSPPFELQPASVAGSSNSSLHPTTPPRKGPRRSASLMTKFNKSLHDLADTLKPEEIPEYEGGAKVSRRHSYIPRLVRSLSRNPSHASTGSLSPAHSALVPPSPGESYSAQSSIMLESEPSLQFEPLVEEPEPAEITEQAGGEDASATEPPVSMVPTSPRTPDGKPVTTPSSPLHSLPPVSPRFASPASHTHARTPSSPGRTHDSLGIDFGVLLAEGRASTEVEIGHGDDVPRPTVRRGRGYTLSKSDAPFSAEEAEHGELERLSGRVLSKEEARRSIVAEYRLRRG</sequence>
<feature type="compositionally biased region" description="Polar residues" evidence="1">
    <location>
        <begin position="684"/>
        <end position="703"/>
    </location>
</feature>
<gene>
    <name evidence="3" type="ORF">A1Q1_08021</name>
</gene>
<dbReference type="InterPro" id="IPR002083">
    <property type="entry name" value="MATH/TRAF_dom"/>
</dbReference>
<feature type="compositionally biased region" description="Low complexity" evidence="1">
    <location>
        <begin position="704"/>
        <end position="719"/>
    </location>
</feature>
<dbReference type="Pfam" id="PF22486">
    <property type="entry name" value="MATH_2"/>
    <property type="match status" value="1"/>
</dbReference>
<evidence type="ECO:0000313" key="4">
    <source>
        <dbReference type="Proteomes" id="UP000002748"/>
    </source>
</evidence>
<protein>
    <recommendedName>
        <fullName evidence="2">MATH domain-containing protein</fullName>
    </recommendedName>
</protein>
<dbReference type="EMBL" id="ALBS01000087">
    <property type="protein sequence ID" value="EJT50808.1"/>
    <property type="molecule type" value="Genomic_DNA"/>
</dbReference>
<feature type="compositionally biased region" description="Basic and acidic residues" evidence="1">
    <location>
        <begin position="744"/>
        <end position="761"/>
    </location>
</feature>
<dbReference type="RefSeq" id="XP_014181682.1">
    <property type="nucleotide sequence ID" value="XM_014326207.1"/>
</dbReference>
<feature type="compositionally biased region" description="Low complexity" evidence="1">
    <location>
        <begin position="1190"/>
        <end position="1202"/>
    </location>
</feature>
<dbReference type="KEGG" id="tasa:A1Q1_08021"/>
<dbReference type="OrthoDB" id="6359816at2759"/>
<dbReference type="Gene3D" id="2.60.210.10">
    <property type="entry name" value="Apoptosis, Tumor Necrosis Factor Receptor Associated Protein 2, Chain A"/>
    <property type="match status" value="1"/>
</dbReference>
<accession>J5R5H8</accession>
<feature type="compositionally biased region" description="Polar residues" evidence="1">
    <location>
        <begin position="652"/>
        <end position="662"/>
    </location>
</feature>
<feature type="compositionally biased region" description="Low complexity" evidence="1">
    <location>
        <begin position="846"/>
        <end position="866"/>
    </location>
</feature>
<evidence type="ECO:0000256" key="1">
    <source>
        <dbReference type="SAM" id="MobiDB-lite"/>
    </source>
</evidence>
<reference evidence="3 4" key="1">
    <citation type="journal article" date="2012" name="Eukaryot. Cell">
        <title>Draft genome sequence of CBS 2479, the standard type strain of Trichosporon asahii.</title>
        <authorList>
            <person name="Yang R.Y."/>
            <person name="Li H.T."/>
            <person name="Zhu H."/>
            <person name="Zhou G.P."/>
            <person name="Wang M."/>
            <person name="Wang L."/>
        </authorList>
    </citation>
    <scope>NUCLEOTIDE SEQUENCE [LARGE SCALE GENOMIC DNA]</scope>
    <source>
        <strain evidence="4">ATCC 90039 / CBS 2479 / JCM 2466 / KCTC 7840 / NCYC 2677 / UAMH 7654</strain>
    </source>
</reference>
<dbReference type="PROSITE" id="PS50144">
    <property type="entry name" value="MATH"/>
    <property type="match status" value="1"/>
</dbReference>
<feature type="region of interest" description="Disordered" evidence="1">
    <location>
        <begin position="618"/>
        <end position="1060"/>
    </location>
</feature>
<evidence type="ECO:0000259" key="2">
    <source>
        <dbReference type="PROSITE" id="PS50144"/>
    </source>
</evidence>
<evidence type="ECO:0000313" key="3">
    <source>
        <dbReference type="EMBL" id="EJT50808.1"/>
    </source>
</evidence>
<feature type="compositionally biased region" description="Polar residues" evidence="1">
    <location>
        <begin position="1130"/>
        <end position="1139"/>
    </location>
</feature>
<dbReference type="HOGENOM" id="CLU_260695_0_0_1"/>
<comment type="caution">
    <text evidence="3">The sequence shown here is derived from an EMBL/GenBank/DDBJ whole genome shotgun (WGS) entry which is preliminary data.</text>
</comment>
<feature type="region of interest" description="Disordered" evidence="1">
    <location>
        <begin position="1101"/>
        <end position="1230"/>
    </location>
</feature>
<feature type="compositionally biased region" description="Polar residues" evidence="1">
    <location>
        <begin position="1104"/>
        <end position="1118"/>
    </location>
</feature>
<dbReference type="VEuPathDB" id="FungiDB:A1Q1_08021"/>
<feature type="compositionally biased region" description="Basic and acidic residues" evidence="1">
    <location>
        <begin position="1016"/>
        <end position="1025"/>
    </location>
</feature>
<feature type="compositionally biased region" description="Polar residues" evidence="1">
    <location>
        <begin position="948"/>
        <end position="958"/>
    </location>
</feature>
<name>J5R5H8_TRIAS</name>
<organism evidence="3 4">
    <name type="scientific">Trichosporon asahii var. asahii (strain ATCC 90039 / CBS 2479 / JCM 2466 / KCTC 7840 / NBRC 103889/ NCYC 2677 / UAMH 7654)</name>
    <name type="common">Yeast</name>
    <dbReference type="NCBI Taxonomy" id="1186058"/>
    <lineage>
        <taxon>Eukaryota</taxon>
        <taxon>Fungi</taxon>
        <taxon>Dikarya</taxon>
        <taxon>Basidiomycota</taxon>
        <taxon>Agaricomycotina</taxon>
        <taxon>Tremellomycetes</taxon>
        <taxon>Trichosporonales</taxon>
        <taxon>Trichosporonaceae</taxon>
        <taxon>Trichosporon</taxon>
    </lineage>
</organism>
<dbReference type="CDD" id="cd00121">
    <property type="entry name" value="MATH"/>
    <property type="match status" value="1"/>
</dbReference>
<dbReference type="Proteomes" id="UP000002748">
    <property type="component" value="Unassembled WGS sequence"/>
</dbReference>
<dbReference type="InterPro" id="IPR008974">
    <property type="entry name" value="TRAF-like"/>
</dbReference>
<dbReference type="SUPFAM" id="SSF49599">
    <property type="entry name" value="TRAF domain-like"/>
    <property type="match status" value="1"/>
</dbReference>
<feature type="compositionally biased region" description="Basic and acidic residues" evidence="1">
    <location>
        <begin position="1245"/>
        <end position="1256"/>
    </location>
</feature>
<feature type="compositionally biased region" description="Polar residues" evidence="1">
    <location>
        <begin position="1038"/>
        <end position="1047"/>
    </location>
</feature>
<feature type="domain" description="MATH" evidence="2">
    <location>
        <begin position="35"/>
        <end position="172"/>
    </location>
</feature>